<dbReference type="Proteomes" id="UP000467700">
    <property type="component" value="Unassembled WGS sequence"/>
</dbReference>
<gene>
    <name evidence="2" type="ORF">AAE3_LOCUS4455</name>
</gene>
<proteinExistence type="predicted"/>
<feature type="compositionally biased region" description="Polar residues" evidence="1">
    <location>
        <begin position="77"/>
        <end position="95"/>
    </location>
</feature>
<sequence>MGGGLVSGVYYSFSAPSVASICGSLRSVALVAVLHTIVLDLLSCLSQKSAAGSRIRAVIRFSSGTHRSITPHRQHSLKQPQCPSTNQARTLRPTSRPTMTLLATRPTPPRAPALATYLLEAAVEVEMQDRPCSADPKQLVLAAQGEASPSTNPVECSHDLVSAVYFVLKSRVPI</sequence>
<reference evidence="2 3" key="1">
    <citation type="submission" date="2020-01" db="EMBL/GenBank/DDBJ databases">
        <authorList>
            <person name="Gupta K D."/>
        </authorList>
    </citation>
    <scope>NUCLEOTIDE SEQUENCE [LARGE SCALE GENOMIC DNA]</scope>
</reference>
<organism evidence="2 3">
    <name type="scientific">Cyclocybe aegerita</name>
    <name type="common">Black poplar mushroom</name>
    <name type="synonym">Agrocybe aegerita</name>
    <dbReference type="NCBI Taxonomy" id="1973307"/>
    <lineage>
        <taxon>Eukaryota</taxon>
        <taxon>Fungi</taxon>
        <taxon>Dikarya</taxon>
        <taxon>Basidiomycota</taxon>
        <taxon>Agaricomycotina</taxon>
        <taxon>Agaricomycetes</taxon>
        <taxon>Agaricomycetidae</taxon>
        <taxon>Agaricales</taxon>
        <taxon>Agaricineae</taxon>
        <taxon>Bolbitiaceae</taxon>
        <taxon>Cyclocybe</taxon>
    </lineage>
</organism>
<evidence type="ECO:0000313" key="3">
    <source>
        <dbReference type="Proteomes" id="UP000467700"/>
    </source>
</evidence>
<comment type="caution">
    <text evidence="2">The sequence shown here is derived from an EMBL/GenBank/DDBJ whole genome shotgun (WGS) entry which is preliminary data.</text>
</comment>
<feature type="region of interest" description="Disordered" evidence="1">
    <location>
        <begin position="67"/>
        <end position="95"/>
    </location>
</feature>
<evidence type="ECO:0000313" key="2">
    <source>
        <dbReference type="EMBL" id="CAA7261946.1"/>
    </source>
</evidence>
<evidence type="ECO:0000256" key="1">
    <source>
        <dbReference type="SAM" id="MobiDB-lite"/>
    </source>
</evidence>
<dbReference type="EMBL" id="CACVBS010000035">
    <property type="protein sequence ID" value="CAA7261946.1"/>
    <property type="molecule type" value="Genomic_DNA"/>
</dbReference>
<dbReference type="AlphaFoldDB" id="A0A8S0W956"/>
<accession>A0A8S0W956</accession>
<keyword evidence="3" id="KW-1185">Reference proteome</keyword>
<name>A0A8S0W956_CYCAE</name>
<protein>
    <submittedName>
        <fullName evidence="2">Uncharacterized protein</fullName>
    </submittedName>
</protein>